<dbReference type="Gene3D" id="1.25.40.570">
    <property type="match status" value="2"/>
</dbReference>
<comment type="similarity">
    <text evidence="3">Belongs to the CSN1 family.</text>
</comment>
<evidence type="ECO:0000256" key="1">
    <source>
        <dbReference type="ARBA" id="ARBA00004123"/>
    </source>
</evidence>
<evidence type="ECO:0000256" key="6">
    <source>
        <dbReference type="ARBA" id="ARBA00023242"/>
    </source>
</evidence>
<dbReference type="SMART" id="SM00088">
    <property type="entry name" value="PINT"/>
    <property type="match status" value="1"/>
</dbReference>
<dbReference type="InterPro" id="IPR000717">
    <property type="entry name" value="PCI_dom"/>
</dbReference>
<proteinExistence type="inferred from homology"/>
<feature type="region of interest" description="Disordered" evidence="7">
    <location>
        <begin position="86"/>
        <end position="114"/>
    </location>
</feature>
<feature type="region of interest" description="Disordered" evidence="7">
    <location>
        <begin position="525"/>
        <end position="582"/>
    </location>
</feature>
<evidence type="ECO:0000256" key="7">
    <source>
        <dbReference type="SAM" id="MobiDB-lite"/>
    </source>
</evidence>
<dbReference type="EMBL" id="JANCYW010000020">
    <property type="protein sequence ID" value="KAK4538802.1"/>
    <property type="molecule type" value="Genomic_DNA"/>
</dbReference>
<gene>
    <name evidence="9" type="ORF">CDCA_CDCA20G4827</name>
</gene>
<dbReference type="InterPro" id="IPR019585">
    <property type="entry name" value="Rpn7/CSN1"/>
</dbReference>
<feature type="region of interest" description="Disordered" evidence="7">
    <location>
        <begin position="227"/>
        <end position="253"/>
    </location>
</feature>
<keyword evidence="5" id="KW-0736">Signalosome</keyword>
<dbReference type="Proteomes" id="UP001301350">
    <property type="component" value="Unassembled WGS sequence"/>
</dbReference>
<comment type="subcellular location">
    <subcellularLocation>
        <location evidence="2">Cytoplasm</location>
    </subcellularLocation>
    <subcellularLocation>
        <location evidence="1">Nucleus</location>
    </subcellularLocation>
</comment>
<keyword evidence="6" id="KW-0539">Nucleus</keyword>
<sequence>MSSPGSDADLPVLESCSRISLDLEGFISRYVWWQPNGSRCMKRGALRRLCFIARRAVTPELRTEALRLALELLRCSTRLSEVPRATVEAADPSGPSPSESWTLPARAPTATPSKGYRAEPVDLGLYRWLAEALGEPIDTDWVSSAEAAFRRDADERRQEMEAGRAFVIEQTMRAALEELAHLHYDYGHLPESLKYLMREKEKCSRAEEIVNWTLDLMRIFFEQHLPGTDDGDGDNDDTGIDEGDDGWAASRSERTTSCIAPRVAEQFLRRAERNCEEKDVEAAAALRACLGLVALLQGELRRAAKYFLAVTARLRESGATDLIALDDVAWYGVLASMVSFSRAEIKALVLDSPSFKEVLDEAPHAKHIVNAFYRLRFTECLASLYRARADLRLDLFLHRHVEVMLRAIRRKGFVQYVSPYATVDLRRMHRVFATGGADGGLSFEALEGELADMIRAGDIHARLDGRRKALITNRIDACHEAMCAALSENDKACFMAEADALRTAMQRHRLMLAVTASTATVLARRAAASPESSDGSDHELRRLSAAEPLTAHRDLGDSAQSWQPHEGASSDTADPSDDDIRS</sequence>
<dbReference type="PANTHER" id="PTHR14145:SF2">
    <property type="entry name" value="COP9 SIGNALOSOME COMPLEX SUBUNIT 1"/>
    <property type="match status" value="1"/>
</dbReference>
<evidence type="ECO:0000256" key="3">
    <source>
        <dbReference type="ARBA" id="ARBA00008793"/>
    </source>
</evidence>
<accession>A0AAV9J2I3</accession>
<reference evidence="9 10" key="1">
    <citation type="submission" date="2022-07" db="EMBL/GenBank/DDBJ databases">
        <title>Genome-wide signatures of adaptation to extreme environments.</title>
        <authorList>
            <person name="Cho C.H."/>
            <person name="Yoon H.S."/>
        </authorList>
    </citation>
    <scope>NUCLEOTIDE SEQUENCE [LARGE SCALE GENOMIC DNA]</scope>
    <source>
        <strain evidence="9 10">DBV 063 E5</strain>
    </source>
</reference>
<keyword evidence="4" id="KW-0963">Cytoplasm</keyword>
<dbReference type="PANTHER" id="PTHR14145">
    <property type="entry name" value="26S PROTESOME SUBUNIT 6"/>
    <property type="match status" value="1"/>
</dbReference>
<evidence type="ECO:0000313" key="10">
    <source>
        <dbReference type="Proteomes" id="UP001301350"/>
    </source>
</evidence>
<evidence type="ECO:0000256" key="5">
    <source>
        <dbReference type="ARBA" id="ARBA00022790"/>
    </source>
</evidence>
<keyword evidence="10" id="KW-1185">Reference proteome</keyword>
<evidence type="ECO:0000256" key="2">
    <source>
        <dbReference type="ARBA" id="ARBA00004496"/>
    </source>
</evidence>
<dbReference type="GO" id="GO:0005737">
    <property type="term" value="C:cytoplasm"/>
    <property type="evidence" value="ECO:0007669"/>
    <property type="project" value="UniProtKB-SubCell"/>
</dbReference>
<dbReference type="PROSITE" id="PS50250">
    <property type="entry name" value="PCI"/>
    <property type="match status" value="1"/>
</dbReference>
<name>A0AAV9J2I3_CYACA</name>
<feature type="compositionally biased region" description="Acidic residues" evidence="7">
    <location>
        <begin position="229"/>
        <end position="245"/>
    </location>
</feature>
<comment type="caution">
    <text evidence="9">The sequence shown here is derived from an EMBL/GenBank/DDBJ whole genome shotgun (WGS) entry which is preliminary data.</text>
</comment>
<dbReference type="Pfam" id="PF10602">
    <property type="entry name" value="RPN7"/>
    <property type="match status" value="1"/>
</dbReference>
<dbReference type="InterPro" id="IPR036390">
    <property type="entry name" value="WH_DNA-bd_sf"/>
</dbReference>
<feature type="domain" description="PCI" evidence="8">
    <location>
        <begin position="302"/>
        <end position="477"/>
    </location>
</feature>
<protein>
    <recommendedName>
        <fullName evidence="8">PCI domain-containing protein</fullName>
    </recommendedName>
</protein>
<dbReference type="GO" id="GO:0008180">
    <property type="term" value="C:COP9 signalosome"/>
    <property type="evidence" value="ECO:0007669"/>
    <property type="project" value="UniProtKB-KW"/>
</dbReference>
<dbReference type="Pfam" id="PF01399">
    <property type="entry name" value="PCI"/>
    <property type="match status" value="1"/>
</dbReference>
<dbReference type="AlphaFoldDB" id="A0AAV9J2I3"/>
<dbReference type="InterPro" id="IPR045135">
    <property type="entry name" value="Rpn7_N"/>
</dbReference>
<feature type="compositionally biased region" description="Basic and acidic residues" evidence="7">
    <location>
        <begin position="535"/>
        <end position="556"/>
    </location>
</feature>
<organism evidence="9 10">
    <name type="scientific">Cyanidium caldarium</name>
    <name type="common">Red alga</name>
    <dbReference type="NCBI Taxonomy" id="2771"/>
    <lineage>
        <taxon>Eukaryota</taxon>
        <taxon>Rhodophyta</taxon>
        <taxon>Bangiophyceae</taxon>
        <taxon>Cyanidiales</taxon>
        <taxon>Cyanidiaceae</taxon>
        <taxon>Cyanidium</taxon>
    </lineage>
</organism>
<evidence type="ECO:0000256" key="4">
    <source>
        <dbReference type="ARBA" id="ARBA00022490"/>
    </source>
</evidence>
<evidence type="ECO:0000313" key="9">
    <source>
        <dbReference type="EMBL" id="KAK4538802.1"/>
    </source>
</evidence>
<evidence type="ECO:0000259" key="8">
    <source>
        <dbReference type="PROSITE" id="PS50250"/>
    </source>
</evidence>
<dbReference type="SUPFAM" id="SSF46785">
    <property type="entry name" value="Winged helix' DNA-binding domain"/>
    <property type="match status" value="1"/>
</dbReference>